<dbReference type="PROSITE" id="PS50005">
    <property type="entry name" value="TPR"/>
    <property type="match status" value="2"/>
</dbReference>
<sequence>MKVAFCSVSSAVLLKPLPNGYSASFFPNQVPKSHTIKAEIEFRVCVNKTCRRQGSRETLEILSALAPADVSVNSCGCLGRCGAGPNLVVLPDTIMVGHCGTPSRAAEVMLSFCGGNSDSLDAKKNLEALALRKRGEEALERGNFAEAELSFSQALGLKPFGGLHIIHTLRSAARLAMGNTSGALEDAEAASILAPQYPKAYICQADAFLAMEEFEAAEKSYSIALQIDPSICRSKSFKARIANLQEKLAAVKLLP</sequence>
<protein>
    <submittedName>
        <fullName evidence="2">Uncharacterized protein</fullName>
    </submittedName>
</protein>
<accession>A0A9Q0H776</accession>
<name>A0A9Q0H776_9MAGN</name>
<dbReference type="InterPro" id="IPR011990">
    <property type="entry name" value="TPR-like_helical_dom_sf"/>
</dbReference>
<proteinExistence type="predicted"/>
<dbReference type="InterPro" id="IPR036249">
    <property type="entry name" value="Thioredoxin-like_sf"/>
</dbReference>
<gene>
    <name evidence="2" type="ORF">NE237_020419</name>
</gene>
<dbReference type="SMART" id="SM00028">
    <property type="entry name" value="TPR"/>
    <property type="match status" value="3"/>
</dbReference>
<dbReference type="PANTHER" id="PTHR47682">
    <property type="entry name" value="TETRATRICOPEPTIDE REPEAT (TPR)-CONTAINING PROTEIN"/>
    <property type="match status" value="1"/>
</dbReference>
<dbReference type="Gene3D" id="1.25.40.10">
    <property type="entry name" value="Tetratricopeptide repeat domain"/>
    <property type="match status" value="1"/>
</dbReference>
<keyword evidence="1" id="KW-0802">TPR repeat</keyword>
<organism evidence="2 3">
    <name type="scientific">Protea cynaroides</name>
    <dbReference type="NCBI Taxonomy" id="273540"/>
    <lineage>
        <taxon>Eukaryota</taxon>
        <taxon>Viridiplantae</taxon>
        <taxon>Streptophyta</taxon>
        <taxon>Embryophyta</taxon>
        <taxon>Tracheophyta</taxon>
        <taxon>Spermatophyta</taxon>
        <taxon>Magnoliopsida</taxon>
        <taxon>Proteales</taxon>
        <taxon>Proteaceae</taxon>
        <taxon>Protea</taxon>
    </lineage>
</organism>
<reference evidence="2" key="1">
    <citation type="journal article" date="2023" name="Plant J.">
        <title>The genome of the king protea, Protea cynaroides.</title>
        <authorList>
            <person name="Chang J."/>
            <person name="Duong T.A."/>
            <person name="Schoeman C."/>
            <person name="Ma X."/>
            <person name="Roodt D."/>
            <person name="Barker N."/>
            <person name="Li Z."/>
            <person name="Van de Peer Y."/>
            <person name="Mizrachi E."/>
        </authorList>
    </citation>
    <scope>NUCLEOTIDE SEQUENCE</scope>
    <source>
        <tissue evidence="2">Young leaves</tissue>
    </source>
</reference>
<dbReference type="InterPro" id="IPR019734">
    <property type="entry name" value="TPR_rpt"/>
</dbReference>
<keyword evidence="3" id="KW-1185">Reference proteome</keyword>
<evidence type="ECO:0000313" key="2">
    <source>
        <dbReference type="EMBL" id="KAJ4960509.1"/>
    </source>
</evidence>
<dbReference type="SUPFAM" id="SSF48452">
    <property type="entry name" value="TPR-like"/>
    <property type="match status" value="1"/>
</dbReference>
<dbReference type="Gene3D" id="3.40.30.10">
    <property type="entry name" value="Glutaredoxin"/>
    <property type="match status" value="1"/>
</dbReference>
<dbReference type="SUPFAM" id="SSF52833">
    <property type="entry name" value="Thioredoxin-like"/>
    <property type="match status" value="1"/>
</dbReference>
<feature type="repeat" description="TPR" evidence="1">
    <location>
        <begin position="128"/>
        <end position="161"/>
    </location>
</feature>
<dbReference type="PANTHER" id="PTHR47682:SF1">
    <property type="entry name" value="TETRATRICOPEPTIDE REPEAT (TPR)-CONTAINING PROTEIN"/>
    <property type="match status" value="1"/>
</dbReference>
<dbReference type="OrthoDB" id="2423701at2759"/>
<dbReference type="CDD" id="cd02980">
    <property type="entry name" value="TRX_Fd_family"/>
    <property type="match status" value="1"/>
</dbReference>
<feature type="repeat" description="TPR" evidence="1">
    <location>
        <begin position="198"/>
        <end position="231"/>
    </location>
</feature>
<evidence type="ECO:0000313" key="3">
    <source>
        <dbReference type="Proteomes" id="UP001141806"/>
    </source>
</evidence>
<comment type="caution">
    <text evidence="2">The sequence shown here is derived from an EMBL/GenBank/DDBJ whole genome shotgun (WGS) entry which is preliminary data.</text>
</comment>
<dbReference type="AlphaFoldDB" id="A0A9Q0H776"/>
<evidence type="ECO:0000256" key="1">
    <source>
        <dbReference type="PROSITE-ProRule" id="PRU00339"/>
    </source>
</evidence>
<dbReference type="EMBL" id="JAMYWD010000009">
    <property type="protein sequence ID" value="KAJ4960509.1"/>
    <property type="molecule type" value="Genomic_DNA"/>
</dbReference>
<dbReference type="Proteomes" id="UP001141806">
    <property type="component" value="Unassembled WGS sequence"/>
</dbReference>